<dbReference type="GO" id="GO:0071949">
    <property type="term" value="F:FAD binding"/>
    <property type="evidence" value="ECO:0007669"/>
    <property type="project" value="InterPro"/>
</dbReference>
<dbReference type="Pfam" id="PF00941">
    <property type="entry name" value="FAD_binding_5"/>
    <property type="match status" value="1"/>
</dbReference>
<dbReference type="InterPro" id="IPR002346">
    <property type="entry name" value="Mopterin_DH_FAD-bd"/>
</dbReference>
<dbReference type="PROSITE" id="PS51387">
    <property type="entry name" value="FAD_PCMH"/>
    <property type="match status" value="1"/>
</dbReference>
<dbReference type="InterPro" id="IPR016166">
    <property type="entry name" value="FAD-bd_PCMH"/>
</dbReference>
<keyword evidence="3" id="KW-0560">Oxidoreductase</keyword>
<dbReference type="EMBL" id="UINC01071858">
    <property type="protein sequence ID" value="SVC07089.1"/>
    <property type="molecule type" value="Genomic_DNA"/>
</dbReference>
<proteinExistence type="predicted"/>
<protein>
    <recommendedName>
        <fullName evidence="4">FAD-binding PCMH-type domain-containing protein</fullName>
    </recommendedName>
</protein>
<reference evidence="5" key="1">
    <citation type="submission" date="2018-05" db="EMBL/GenBank/DDBJ databases">
        <authorList>
            <person name="Lanie J.A."/>
            <person name="Ng W.-L."/>
            <person name="Kazmierczak K.M."/>
            <person name="Andrzejewski T.M."/>
            <person name="Davidsen T.M."/>
            <person name="Wayne K.J."/>
            <person name="Tettelin H."/>
            <person name="Glass J.I."/>
            <person name="Rusch D."/>
            <person name="Podicherti R."/>
            <person name="Tsui H.-C.T."/>
            <person name="Winkler M.E."/>
        </authorList>
    </citation>
    <scope>NUCLEOTIDE SEQUENCE</scope>
</reference>
<dbReference type="InterPro" id="IPR051312">
    <property type="entry name" value="Diverse_Substr_Oxidored"/>
</dbReference>
<dbReference type="InterPro" id="IPR036318">
    <property type="entry name" value="FAD-bd_PCMH-like_sf"/>
</dbReference>
<feature type="domain" description="FAD-binding PCMH-type" evidence="4">
    <location>
        <begin position="1"/>
        <end position="107"/>
    </location>
</feature>
<dbReference type="SUPFAM" id="SSF56176">
    <property type="entry name" value="FAD-binding/transporter-associated domain-like"/>
    <property type="match status" value="1"/>
</dbReference>
<evidence type="ECO:0000313" key="5">
    <source>
        <dbReference type="EMBL" id="SVC07089.1"/>
    </source>
</evidence>
<evidence type="ECO:0000256" key="3">
    <source>
        <dbReference type="ARBA" id="ARBA00023002"/>
    </source>
</evidence>
<organism evidence="5">
    <name type="scientific">marine metagenome</name>
    <dbReference type="NCBI Taxonomy" id="408172"/>
    <lineage>
        <taxon>unclassified sequences</taxon>
        <taxon>metagenomes</taxon>
        <taxon>ecological metagenomes</taxon>
    </lineage>
</organism>
<sequence length="107" mass="12349">MKPASFEYHLPRSIEEMTDMLSRYGEEGRILSGGQSLVPAMNFRLSRPEHVIDINKLKELDWLETTEDRLRIGSLARHVVFEKSVTDDVLGQLLADVARYVAHWPIR</sequence>
<dbReference type="AlphaFoldDB" id="A0A382J638"/>
<dbReference type="PANTHER" id="PTHR42659:SF2">
    <property type="entry name" value="XANTHINE DEHYDROGENASE SUBUNIT C-RELATED"/>
    <property type="match status" value="1"/>
</dbReference>
<name>A0A382J638_9ZZZZ</name>
<dbReference type="PANTHER" id="PTHR42659">
    <property type="entry name" value="XANTHINE DEHYDROGENASE SUBUNIT C-RELATED"/>
    <property type="match status" value="1"/>
</dbReference>
<feature type="non-terminal residue" evidence="5">
    <location>
        <position position="107"/>
    </location>
</feature>
<dbReference type="GO" id="GO:0016491">
    <property type="term" value="F:oxidoreductase activity"/>
    <property type="evidence" value="ECO:0007669"/>
    <property type="project" value="UniProtKB-KW"/>
</dbReference>
<evidence type="ECO:0000256" key="1">
    <source>
        <dbReference type="ARBA" id="ARBA00022630"/>
    </source>
</evidence>
<keyword evidence="2" id="KW-0274">FAD</keyword>
<dbReference type="Gene3D" id="3.30.43.10">
    <property type="entry name" value="Uridine Diphospho-n-acetylenolpyruvylglucosamine Reductase, domain 2"/>
    <property type="match status" value="1"/>
</dbReference>
<keyword evidence="1" id="KW-0285">Flavoprotein</keyword>
<gene>
    <name evidence="5" type="ORF">METZ01_LOCUS259943</name>
</gene>
<accession>A0A382J638</accession>
<dbReference type="InterPro" id="IPR016167">
    <property type="entry name" value="FAD-bd_PCMH_sub1"/>
</dbReference>
<evidence type="ECO:0000256" key="2">
    <source>
        <dbReference type="ARBA" id="ARBA00022827"/>
    </source>
</evidence>
<evidence type="ECO:0000259" key="4">
    <source>
        <dbReference type="PROSITE" id="PS51387"/>
    </source>
</evidence>